<comment type="caution">
    <text evidence="2">The sequence shown here is derived from an EMBL/GenBank/DDBJ whole genome shotgun (WGS) entry which is preliminary data.</text>
</comment>
<dbReference type="RefSeq" id="WP_116615177.1">
    <property type="nucleotide sequence ID" value="NZ_CAJZAT010000228.1"/>
</dbReference>
<reference evidence="2 3" key="1">
    <citation type="submission" date="2018-05" db="EMBL/GenBank/DDBJ databases">
        <title>Genomic Encyclopedia of Type Strains, Phase IV (KMG-V): Genome sequencing to study the core and pangenomes of soil and plant-associated prokaryotes.</title>
        <authorList>
            <person name="Whitman W."/>
        </authorList>
    </citation>
    <scope>NUCLEOTIDE SEQUENCE [LARGE SCALE GENOMIC DNA]</scope>
    <source>
        <strain evidence="2 3">SCZa-39</strain>
    </source>
</reference>
<name>A0ABX5K656_9BURK</name>
<gene>
    <name evidence="2" type="ORF">C7402_14734</name>
</gene>
<protein>
    <submittedName>
        <fullName evidence="2">Uncharacterized protein</fullName>
    </submittedName>
</protein>
<evidence type="ECO:0000256" key="1">
    <source>
        <dbReference type="SAM" id="MobiDB-lite"/>
    </source>
</evidence>
<accession>A0ABX5K656</accession>
<organism evidence="2 3">
    <name type="scientific">Paraburkholderia unamae</name>
    <dbReference type="NCBI Taxonomy" id="219649"/>
    <lineage>
        <taxon>Bacteria</taxon>
        <taxon>Pseudomonadati</taxon>
        <taxon>Pseudomonadota</taxon>
        <taxon>Betaproteobacteria</taxon>
        <taxon>Burkholderiales</taxon>
        <taxon>Burkholderiaceae</taxon>
        <taxon>Paraburkholderia</taxon>
    </lineage>
</organism>
<feature type="region of interest" description="Disordered" evidence="1">
    <location>
        <begin position="24"/>
        <end position="47"/>
    </location>
</feature>
<evidence type="ECO:0000313" key="2">
    <source>
        <dbReference type="EMBL" id="PVX60084.1"/>
    </source>
</evidence>
<dbReference type="EMBL" id="QEOB01000047">
    <property type="protein sequence ID" value="PVX60084.1"/>
    <property type="molecule type" value="Genomic_DNA"/>
</dbReference>
<proteinExistence type="predicted"/>
<evidence type="ECO:0000313" key="3">
    <source>
        <dbReference type="Proteomes" id="UP000245712"/>
    </source>
</evidence>
<keyword evidence="3" id="KW-1185">Reference proteome</keyword>
<dbReference type="Proteomes" id="UP000245712">
    <property type="component" value="Unassembled WGS sequence"/>
</dbReference>
<sequence>MGFDSDLVRFMAHSTQYLLGHLATDAAHEPKGETAMPPSPAARASGFELPHGFAGIEAEPLPA</sequence>